<dbReference type="InterPro" id="IPR041657">
    <property type="entry name" value="HTH_17"/>
</dbReference>
<keyword evidence="3" id="KW-1185">Reference proteome</keyword>
<gene>
    <name evidence="2" type="ORF">CAAU_1001</name>
</gene>
<sequence>MQLIFNSREELERFIQNEIVDTSEALEILGCSRQNLNDLIKRGKIKPIKEMKRDRLFFKSDILARKEGR</sequence>
<evidence type="ECO:0000259" key="1">
    <source>
        <dbReference type="Pfam" id="PF12728"/>
    </source>
</evidence>
<organism evidence="2 3">
    <name type="scientific">Caloramator australicus RC3</name>
    <dbReference type="NCBI Taxonomy" id="857293"/>
    <lineage>
        <taxon>Bacteria</taxon>
        <taxon>Bacillati</taxon>
        <taxon>Bacillota</taxon>
        <taxon>Clostridia</taxon>
        <taxon>Eubacteriales</taxon>
        <taxon>Clostridiaceae</taxon>
        <taxon>Caloramator</taxon>
    </lineage>
</organism>
<reference evidence="2 3" key="1">
    <citation type="journal article" date="2011" name="J. Bacteriol.">
        <title>Draft genome sequence of Caloramator australicus strain RC3T, a thermoanaerobe from the Great Artesian Basin of Australia.</title>
        <authorList>
            <person name="Ogg C.D."/>
            <person name="Patel B.K.C."/>
        </authorList>
    </citation>
    <scope>NUCLEOTIDE SEQUENCE [LARGE SCALE GENOMIC DNA]</scope>
    <source>
        <strain evidence="2 3">RC3</strain>
    </source>
</reference>
<name>I7LG84_9CLOT</name>
<dbReference type="Proteomes" id="UP000007652">
    <property type="component" value="Unassembled WGS sequence"/>
</dbReference>
<dbReference type="Pfam" id="PF12728">
    <property type="entry name" value="HTH_17"/>
    <property type="match status" value="1"/>
</dbReference>
<accession>I7LG84</accession>
<dbReference type="RefSeq" id="WP_008908358.1">
    <property type="nucleotide sequence ID" value="NZ_CAKP01000056.1"/>
</dbReference>
<dbReference type="OrthoDB" id="1756845at2"/>
<dbReference type="AlphaFoldDB" id="I7LG84"/>
<evidence type="ECO:0000313" key="2">
    <source>
        <dbReference type="EMBL" id="CCJ33085.1"/>
    </source>
</evidence>
<dbReference type="eggNOG" id="COG3311">
    <property type="taxonomic scope" value="Bacteria"/>
</dbReference>
<evidence type="ECO:0000313" key="3">
    <source>
        <dbReference type="Proteomes" id="UP000007652"/>
    </source>
</evidence>
<protein>
    <recommendedName>
        <fullName evidence="1">Helix-turn-helix domain-containing protein</fullName>
    </recommendedName>
</protein>
<feature type="domain" description="Helix-turn-helix" evidence="1">
    <location>
        <begin position="21"/>
        <end position="68"/>
    </location>
</feature>
<dbReference type="EMBL" id="CAKP01000056">
    <property type="protein sequence ID" value="CCJ33085.1"/>
    <property type="molecule type" value="Genomic_DNA"/>
</dbReference>
<proteinExistence type="predicted"/>
<comment type="caution">
    <text evidence="2">The sequence shown here is derived from an EMBL/GenBank/DDBJ whole genome shotgun (WGS) entry which is preliminary data.</text>
</comment>